<dbReference type="RefSeq" id="WP_379696099.1">
    <property type="nucleotide sequence ID" value="NZ_JBHSXH010000015.1"/>
</dbReference>
<comment type="caution">
    <text evidence="1">The sequence shown here is derived from an EMBL/GenBank/DDBJ whole genome shotgun (WGS) entry which is preliminary data.</text>
</comment>
<name>A0ABD5U4L1_9EURY</name>
<dbReference type="Proteomes" id="UP001596408">
    <property type="component" value="Unassembled WGS sequence"/>
</dbReference>
<gene>
    <name evidence="1" type="ORF">ACFQEV_11770</name>
</gene>
<sequence length="86" mass="9281">MAPGVIVKYTRDSGSWRWDAQGIDVSPPRPLEVVAPDVADLVHNDPDIPLTKYPDANLNTNLTLVDGLDITPETITADSVSTVKIV</sequence>
<evidence type="ECO:0000313" key="2">
    <source>
        <dbReference type="Proteomes" id="UP001596408"/>
    </source>
</evidence>
<evidence type="ECO:0008006" key="3">
    <source>
        <dbReference type="Google" id="ProtNLM"/>
    </source>
</evidence>
<protein>
    <recommendedName>
        <fullName evidence="3">Halobacterial output domain-containing protein</fullName>
    </recommendedName>
</protein>
<reference evidence="1 2" key="1">
    <citation type="journal article" date="2019" name="Int. J. Syst. Evol. Microbiol.">
        <title>The Global Catalogue of Microorganisms (GCM) 10K type strain sequencing project: providing services to taxonomists for standard genome sequencing and annotation.</title>
        <authorList>
            <consortium name="The Broad Institute Genomics Platform"/>
            <consortium name="The Broad Institute Genome Sequencing Center for Infectious Disease"/>
            <person name="Wu L."/>
            <person name="Ma J."/>
        </authorList>
    </citation>
    <scope>NUCLEOTIDE SEQUENCE [LARGE SCALE GENOMIC DNA]</scope>
    <source>
        <strain evidence="1 2">YIM 94188</strain>
    </source>
</reference>
<dbReference type="EMBL" id="JBHSXH010000015">
    <property type="protein sequence ID" value="MFC6825662.1"/>
    <property type="molecule type" value="Genomic_DNA"/>
</dbReference>
<accession>A0ABD5U4L1</accession>
<proteinExistence type="predicted"/>
<keyword evidence="2" id="KW-1185">Reference proteome</keyword>
<dbReference type="AlphaFoldDB" id="A0ABD5U4L1"/>
<evidence type="ECO:0000313" key="1">
    <source>
        <dbReference type="EMBL" id="MFC6825662.1"/>
    </source>
</evidence>
<organism evidence="1 2">
    <name type="scientific">Halopelagius fulvigenes</name>
    <dbReference type="NCBI Taxonomy" id="1198324"/>
    <lineage>
        <taxon>Archaea</taxon>
        <taxon>Methanobacteriati</taxon>
        <taxon>Methanobacteriota</taxon>
        <taxon>Stenosarchaea group</taxon>
        <taxon>Halobacteria</taxon>
        <taxon>Halobacteriales</taxon>
        <taxon>Haloferacaceae</taxon>
    </lineage>
</organism>